<dbReference type="AlphaFoldDB" id="A0A7W7WTK9"/>
<evidence type="ECO:0000256" key="1">
    <source>
        <dbReference type="SAM" id="MobiDB-lite"/>
    </source>
</evidence>
<feature type="region of interest" description="Disordered" evidence="1">
    <location>
        <begin position="100"/>
        <end position="121"/>
    </location>
</feature>
<feature type="compositionally biased region" description="Pro residues" evidence="1">
    <location>
        <begin position="36"/>
        <end position="46"/>
    </location>
</feature>
<proteinExistence type="predicted"/>
<evidence type="ECO:0000313" key="3">
    <source>
        <dbReference type="Proteomes" id="UP000542674"/>
    </source>
</evidence>
<name>A0A7W7WTK9_9PSEU</name>
<keyword evidence="3" id="KW-1185">Reference proteome</keyword>
<feature type="region of interest" description="Disordered" evidence="1">
    <location>
        <begin position="213"/>
        <end position="236"/>
    </location>
</feature>
<dbReference type="Proteomes" id="UP000542674">
    <property type="component" value="Unassembled WGS sequence"/>
</dbReference>
<protein>
    <submittedName>
        <fullName evidence="2">Uncharacterized protein</fullName>
    </submittedName>
</protein>
<feature type="compositionally biased region" description="Polar residues" evidence="1">
    <location>
        <begin position="1"/>
        <end position="14"/>
    </location>
</feature>
<feature type="region of interest" description="Disordered" evidence="1">
    <location>
        <begin position="1"/>
        <end position="83"/>
    </location>
</feature>
<evidence type="ECO:0000313" key="2">
    <source>
        <dbReference type="EMBL" id="MBB4963290.1"/>
    </source>
</evidence>
<dbReference type="EMBL" id="JACHJS010000001">
    <property type="protein sequence ID" value="MBB4963290.1"/>
    <property type="molecule type" value="Genomic_DNA"/>
</dbReference>
<sequence length="236" mass="25582">MARSTAPSPRTHQVQVPHRPTPGPVAGGTAVATQPAVPPPPNPDPPLSTTTSDRSRYRRSNSTQPPLHPDGRRTQTSRHRGSAAALSGLRRLLPTLTAASCHRCPQSRGTAQPPGKAARRATHIRPRRLLPLHHATTGIRCRHNRCRCRHNRCRCRCRHNRCRCRHNAAAVVAALPSQRRLTRGRATTAEHPACLRTGPHRAVPRNISVSSVVTATSGPPTSRHRLLSGTSTATTA</sequence>
<organism evidence="2 3">
    <name type="scientific">Saccharothrix violaceirubra</name>
    <dbReference type="NCBI Taxonomy" id="413306"/>
    <lineage>
        <taxon>Bacteria</taxon>
        <taxon>Bacillati</taxon>
        <taxon>Actinomycetota</taxon>
        <taxon>Actinomycetes</taxon>
        <taxon>Pseudonocardiales</taxon>
        <taxon>Pseudonocardiaceae</taxon>
        <taxon>Saccharothrix</taxon>
    </lineage>
</organism>
<accession>A0A7W7WTK9</accession>
<reference evidence="2 3" key="1">
    <citation type="submission" date="2020-08" db="EMBL/GenBank/DDBJ databases">
        <title>Sequencing the genomes of 1000 actinobacteria strains.</title>
        <authorList>
            <person name="Klenk H.-P."/>
        </authorList>
    </citation>
    <scope>NUCLEOTIDE SEQUENCE [LARGE SCALE GENOMIC DNA]</scope>
    <source>
        <strain evidence="2 3">DSM 45084</strain>
    </source>
</reference>
<gene>
    <name evidence="2" type="ORF">F4559_000649</name>
</gene>
<comment type="caution">
    <text evidence="2">The sequence shown here is derived from an EMBL/GenBank/DDBJ whole genome shotgun (WGS) entry which is preliminary data.</text>
</comment>